<dbReference type="EMBL" id="SDOX01000080">
    <property type="protein sequence ID" value="TFJ83008.1"/>
    <property type="molecule type" value="Genomic_DNA"/>
</dbReference>
<dbReference type="Proteomes" id="UP000355283">
    <property type="component" value="Unassembled WGS sequence"/>
</dbReference>
<feature type="region of interest" description="Disordered" evidence="1">
    <location>
        <begin position="543"/>
        <end position="566"/>
    </location>
</feature>
<feature type="region of interest" description="Disordered" evidence="1">
    <location>
        <begin position="470"/>
        <end position="522"/>
    </location>
</feature>
<gene>
    <name evidence="3" type="ORF">NSK_005696</name>
</gene>
<dbReference type="Gene3D" id="1.25.40.20">
    <property type="entry name" value="Ankyrin repeat-containing domain"/>
    <property type="match status" value="1"/>
</dbReference>
<feature type="region of interest" description="Disordered" evidence="1">
    <location>
        <begin position="116"/>
        <end position="170"/>
    </location>
</feature>
<keyword evidence="2" id="KW-0472">Membrane</keyword>
<keyword evidence="4" id="KW-1185">Reference proteome</keyword>
<dbReference type="InterPro" id="IPR036770">
    <property type="entry name" value="Ankyrin_rpt-contain_sf"/>
</dbReference>
<evidence type="ECO:0000256" key="2">
    <source>
        <dbReference type="SAM" id="Phobius"/>
    </source>
</evidence>
<name>A0A4D9D2Y6_9STRA</name>
<keyword evidence="2" id="KW-0812">Transmembrane</keyword>
<feature type="region of interest" description="Disordered" evidence="1">
    <location>
        <begin position="38"/>
        <end position="61"/>
    </location>
</feature>
<feature type="compositionally biased region" description="Basic and acidic residues" evidence="1">
    <location>
        <begin position="396"/>
        <end position="418"/>
    </location>
</feature>
<feature type="transmembrane region" description="Helical" evidence="2">
    <location>
        <begin position="12"/>
        <end position="29"/>
    </location>
</feature>
<sequence length="1537" mass="165971">MGQNLIASITHVNVGDVVAIIVLLAFFWLDYAQEDVPSTASRHEGSGAGSGSLGRERKRPRRLRMEVWEEEEGEEGGSRLPAYLADVDGVIVRASKASIARLPCIVARLRERLPAAAPSLPPSPPPSPPSDPPCSPPRPWMILFHQPQGSTDDREKEREEETGPEFGEESAYTLAAACGVTRVLLPSPPSSSFSSTSSFLPLSSSRSPSPPSLSSAFHVMISDVLLARAMAAIDGADETEKTEEAEEEEEEDEGDIILCSKARMLIDLSLAFYSSPLSAPPTLPLAHRAACLRHLPLLSFLIHRFPAVLLHRDREQGKTPLHFLCEGGRQGGRDGGGEEREAALALALREGVDALWIRDKEGRTPQELAEEPSVASALYTAGIQYQTLQAQLGWDGNREGGSKEGRKGGREGGETSAEDSRFCQRSVVVLGDDAAGIAYLRSLLLPPGACAPSVSSDCIIHDIVLLPPSCPSSPRLETSGGGKERNLQSPAREVMRREEEGSGGDEGLEEGKEGEDSGEEEGACCTALLGQSLWWMASLMGVDGSDEEGRQTEGVESVSADTNPKVDIPPFFAKTRRFHSPSLSQHVEGDGEEGGREVGREEAVRMHTYAPKSYAALSMLGPRAYTGHPSPLFLLPLCLHQSRTDLLSSLRRYLPLLNLASAPGGQGGRDILLLGLYNVGEVAGEREGKLRETLYHMEESIKQEWNPLLDRFVLTPHLILPFPVKEEEEEEEKGGRKGGRWLKELVGEALESRKGGSREIPELFAEMEMSLMRREGGRFGVEESFTRQSVFTALELSALADRIYVGARVARGGGGRARGSEDLLYARPHHALALWLHLHHLLSSSSSSSSSSSTSSISSSASFLSSSSHPIAQTGSFPDYRPLTSSYASFLRTGLVLPSLLIKWLLEMPPPSFIAPSCPSPLPPYDLEAGLIGLQAWGWMGRLVKEGGEEGGEGPPEDGVLFYFPAVPLCFPHSHTGRRGRGEGRAGGSGPVEEVPSAPLCFFESLDTQAFSLLPFLLVAASSPSFPASSCMGFRPRSPPPPFLSPSLVSFPAEDSLRIDLRAEGWALNVWEDKPRRRIVLSVSKPKNEILDPPLCARLGLTFFELLERLRQIHAPRAKIALRLPASRAVTNTSSTAGLSSSSSARFPLPASSFLPPAQHLPTYDMVDVLMALRSLEARIEEGEAEAEAEEEAGEAIREEEKENESHDVLSDRYKPPTFRFPLLRPSSSSSISSSASSLSSSLAHPPILPITAFAPWVEAQALLPPSLPPSLPASLASSSRRRPDPWADTFPNISLLAKTQRRAGNKERGREAHVWRPVVVSQAGEVKAGMGECETLGDPGMGGGEGKRAWRAEGIETGILKLPSESILSPFTVNFFGTLRCVPVLPPPAPAPVLDRSASLRPHPHAFPSHHCYNAGRWEIEAMGGGDSYFGLKWGGKYICAVRAREGEMGTGRMTLMTADKAGAKATVALFRAQLLARDGENGEVPGEVPSKLFAVVGMGAKEKEVGVWNDGQVGMRAEGEIGPELEACWTLDFLK</sequence>
<feature type="compositionally biased region" description="Basic and acidic residues" evidence="1">
    <location>
        <begin position="151"/>
        <end position="161"/>
    </location>
</feature>
<keyword evidence="2" id="KW-1133">Transmembrane helix</keyword>
<evidence type="ECO:0000313" key="4">
    <source>
        <dbReference type="Proteomes" id="UP000355283"/>
    </source>
</evidence>
<reference evidence="3 4" key="1">
    <citation type="submission" date="2019-01" db="EMBL/GenBank/DDBJ databases">
        <title>Nuclear Genome Assembly of the Microalgal Biofuel strain Nannochloropsis salina CCMP1776.</title>
        <authorList>
            <person name="Hovde B."/>
        </authorList>
    </citation>
    <scope>NUCLEOTIDE SEQUENCE [LARGE SCALE GENOMIC DNA]</scope>
    <source>
        <strain evidence="3 4">CCMP1776</strain>
    </source>
</reference>
<feature type="region of interest" description="Disordered" evidence="1">
    <location>
        <begin position="394"/>
        <end position="418"/>
    </location>
</feature>
<evidence type="ECO:0000313" key="3">
    <source>
        <dbReference type="EMBL" id="TFJ83008.1"/>
    </source>
</evidence>
<feature type="compositionally biased region" description="Acidic residues" evidence="1">
    <location>
        <begin position="1183"/>
        <end position="1194"/>
    </location>
</feature>
<evidence type="ECO:0000256" key="1">
    <source>
        <dbReference type="SAM" id="MobiDB-lite"/>
    </source>
</evidence>
<proteinExistence type="predicted"/>
<accession>A0A4D9D2Y6</accession>
<feature type="region of interest" description="Disordered" evidence="1">
    <location>
        <begin position="1272"/>
        <end position="1292"/>
    </location>
</feature>
<feature type="region of interest" description="Disordered" evidence="1">
    <location>
        <begin position="1182"/>
        <end position="1214"/>
    </location>
</feature>
<dbReference type="OrthoDB" id="10663987at2759"/>
<feature type="compositionally biased region" description="Basic and acidic residues" evidence="1">
    <location>
        <begin position="1195"/>
        <end position="1214"/>
    </location>
</feature>
<comment type="caution">
    <text evidence="3">The sequence shown here is derived from an EMBL/GenBank/DDBJ whole genome shotgun (WGS) entry which is preliminary data.</text>
</comment>
<dbReference type="PANTHER" id="PTHR48125:SF12">
    <property type="entry name" value="AT HOOK TRANSCRIPTION FACTOR FAMILY-RELATED"/>
    <property type="match status" value="1"/>
</dbReference>
<organism evidence="3 4">
    <name type="scientific">Nannochloropsis salina CCMP1776</name>
    <dbReference type="NCBI Taxonomy" id="1027361"/>
    <lineage>
        <taxon>Eukaryota</taxon>
        <taxon>Sar</taxon>
        <taxon>Stramenopiles</taxon>
        <taxon>Ochrophyta</taxon>
        <taxon>Eustigmatophyceae</taxon>
        <taxon>Eustigmatales</taxon>
        <taxon>Monodopsidaceae</taxon>
        <taxon>Microchloropsis</taxon>
        <taxon>Microchloropsis salina</taxon>
    </lineage>
</organism>
<feature type="compositionally biased region" description="Pro residues" evidence="1">
    <location>
        <begin position="119"/>
        <end position="139"/>
    </location>
</feature>
<protein>
    <submittedName>
        <fullName evidence="3">Uncharacterized protein</fullName>
    </submittedName>
</protein>
<dbReference type="PANTHER" id="PTHR48125">
    <property type="entry name" value="LP07818P1"/>
    <property type="match status" value="1"/>
</dbReference>